<dbReference type="GO" id="GO:0016829">
    <property type="term" value="F:lyase activity"/>
    <property type="evidence" value="ECO:0007669"/>
    <property type="project" value="UniProtKB-KW"/>
</dbReference>
<sequence length="63" mass="7014">IHPRQIDACNRLFSPSQAEIDWAKRVVDTFALPQNAAVNALTIDGRMVERLHLGPAHQILARA</sequence>
<dbReference type="PANTHER" id="PTHR11105:SF0">
    <property type="entry name" value="CITRAMALYL-COA LYASE, MITOCHONDRIAL"/>
    <property type="match status" value="1"/>
</dbReference>
<name>A0ABX9Q3D3_9BACT</name>
<proteinExistence type="predicted"/>
<gene>
    <name evidence="1" type="ORF">D7Y13_42695</name>
</gene>
<evidence type="ECO:0000313" key="1">
    <source>
        <dbReference type="EMBL" id="RKH83677.1"/>
    </source>
</evidence>
<dbReference type="Proteomes" id="UP000278907">
    <property type="component" value="Unassembled WGS sequence"/>
</dbReference>
<evidence type="ECO:0000313" key="2">
    <source>
        <dbReference type="Proteomes" id="UP000278907"/>
    </source>
</evidence>
<keyword evidence="1" id="KW-0456">Lyase</keyword>
<reference evidence="1 2" key="1">
    <citation type="submission" date="2018-09" db="EMBL/GenBank/DDBJ databases">
        <authorList>
            <person name="Livingstone P.G."/>
            <person name="Whitworth D.E."/>
        </authorList>
    </citation>
    <scope>NUCLEOTIDE SEQUENCE [LARGE SCALE GENOMIC DNA]</scope>
    <source>
        <strain evidence="1 2">CA031B</strain>
    </source>
</reference>
<comment type="caution">
    <text evidence="1">The sequence shown here is derived from an EMBL/GenBank/DDBJ whole genome shotgun (WGS) entry which is preliminary data.</text>
</comment>
<protein>
    <submittedName>
        <fullName evidence="1">CoA ester lyase</fullName>
    </submittedName>
</protein>
<dbReference type="PANTHER" id="PTHR11105">
    <property type="entry name" value="CITRATE LYASE SUBUNIT BETA-RELATED"/>
    <property type="match status" value="1"/>
</dbReference>
<feature type="non-terminal residue" evidence="1">
    <location>
        <position position="1"/>
    </location>
</feature>
<dbReference type="EMBL" id="RAWI01000974">
    <property type="protein sequence ID" value="RKH83677.1"/>
    <property type="molecule type" value="Genomic_DNA"/>
</dbReference>
<dbReference type="InterPro" id="IPR040186">
    <property type="entry name" value="Citramalyl-CoA_lyase"/>
</dbReference>
<organism evidence="1 2">
    <name type="scientific">Corallococcus praedator</name>
    <dbReference type="NCBI Taxonomy" id="2316724"/>
    <lineage>
        <taxon>Bacteria</taxon>
        <taxon>Pseudomonadati</taxon>
        <taxon>Myxococcota</taxon>
        <taxon>Myxococcia</taxon>
        <taxon>Myxococcales</taxon>
        <taxon>Cystobacterineae</taxon>
        <taxon>Myxococcaceae</taxon>
        <taxon>Corallococcus</taxon>
    </lineage>
</organism>
<dbReference type="Gene3D" id="3.20.20.60">
    <property type="entry name" value="Phosphoenolpyruvate-binding domains"/>
    <property type="match status" value="1"/>
</dbReference>
<keyword evidence="2" id="KW-1185">Reference proteome</keyword>
<accession>A0ABX9Q3D3</accession>
<dbReference type="InterPro" id="IPR040442">
    <property type="entry name" value="Pyrv_kinase-like_dom_sf"/>
</dbReference>